<gene>
    <name evidence="15" type="ordered locus">Anacy_0419</name>
</gene>
<keyword evidence="7" id="KW-0788">Thiol protease</keyword>
<dbReference type="GO" id="GO:0005886">
    <property type="term" value="C:plasma membrane"/>
    <property type="evidence" value="ECO:0007669"/>
    <property type="project" value="UniProtKB-SubCell"/>
</dbReference>
<dbReference type="InterPro" id="IPR011527">
    <property type="entry name" value="ABC1_TM_dom"/>
</dbReference>
<dbReference type="KEGG" id="acy:Anacy_0419"/>
<dbReference type="GO" id="GO:0016887">
    <property type="term" value="F:ATP hydrolysis activity"/>
    <property type="evidence" value="ECO:0007669"/>
    <property type="project" value="InterPro"/>
</dbReference>
<evidence type="ECO:0000259" key="14">
    <source>
        <dbReference type="PROSITE" id="PS50990"/>
    </source>
</evidence>
<evidence type="ECO:0000256" key="11">
    <source>
        <dbReference type="SAM" id="Phobius"/>
    </source>
</evidence>
<dbReference type="FunFam" id="3.40.50.300:FF:000299">
    <property type="entry name" value="ABC transporter ATP-binding protein/permease"/>
    <property type="match status" value="1"/>
</dbReference>
<dbReference type="CDD" id="cd18570">
    <property type="entry name" value="ABC_6TM_PCAT1_LagD_like"/>
    <property type="match status" value="1"/>
</dbReference>
<keyword evidence="6" id="KW-0378">Hydrolase</keyword>
<name>K9ZA13_ANACC</name>
<evidence type="ECO:0000256" key="8">
    <source>
        <dbReference type="ARBA" id="ARBA00022840"/>
    </source>
</evidence>
<evidence type="ECO:0000313" key="15">
    <source>
        <dbReference type="EMBL" id="AFZ56021.1"/>
    </source>
</evidence>
<dbReference type="eggNOG" id="COG2274">
    <property type="taxonomic scope" value="Bacteria"/>
</dbReference>
<evidence type="ECO:0000256" key="9">
    <source>
        <dbReference type="ARBA" id="ARBA00022989"/>
    </source>
</evidence>
<dbReference type="InterPro" id="IPR003593">
    <property type="entry name" value="AAA+_ATPase"/>
</dbReference>
<proteinExistence type="predicted"/>
<dbReference type="CDD" id="cd02418">
    <property type="entry name" value="Peptidase_C39B"/>
    <property type="match status" value="1"/>
</dbReference>
<keyword evidence="10 11" id="KW-0472">Membrane</keyword>
<dbReference type="GO" id="GO:0008234">
    <property type="term" value="F:cysteine-type peptidase activity"/>
    <property type="evidence" value="ECO:0007669"/>
    <property type="project" value="UniProtKB-KW"/>
</dbReference>
<keyword evidence="9 11" id="KW-1133">Transmembrane helix</keyword>
<protein>
    <submittedName>
        <fullName evidence="15">Bacteriocin-processing peptidase</fullName>
    </submittedName>
</protein>
<keyword evidence="8" id="KW-0067">ATP-binding</keyword>
<dbReference type="InterPro" id="IPR017871">
    <property type="entry name" value="ABC_transporter-like_CS"/>
</dbReference>
<dbReference type="OrthoDB" id="437054at2"/>
<dbReference type="PANTHER" id="PTHR43394:SF1">
    <property type="entry name" value="ATP-BINDING CASSETTE SUB-FAMILY B MEMBER 10, MITOCHONDRIAL"/>
    <property type="match status" value="1"/>
</dbReference>
<dbReference type="HOGENOM" id="CLU_000604_95_2_3"/>
<dbReference type="GO" id="GO:0015421">
    <property type="term" value="F:ABC-type oligopeptide transporter activity"/>
    <property type="evidence" value="ECO:0007669"/>
    <property type="project" value="TreeGrafter"/>
</dbReference>
<accession>K9ZA13</accession>
<dbReference type="SUPFAM" id="SSF90123">
    <property type="entry name" value="ABC transporter transmembrane region"/>
    <property type="match status" value="1"/>
</dbReference>
<keyword evidence="16" id="KW-1185">Reference proteome</keyword>
<dbReference type="GO" id="GO:0006508">
    <property type="term" value="P:proteolysis"/>
    <property type="evidence" value="ECO:0007669"/>
    <property type="project" value="InterPro"/>
</dbReference>
<dbReference type="Proteomes" id="UP000010474">
    <property type="component" value="Chromosome"/>
</dbReference>
<reference evidence="16" key="1">
    <citation type="journal article" date="2013" name="Proc. Natl. Acad. Sci. U.S.A.">
        <title>Improving the coverage of the cyanobacterial phylum using diversity-driven genome sequencing.</title>
        <authorList>
            <person name="Shih P.M."/>
            <person name="Wu D."/>
            <person name="Latifi A."/>
            <person name="Axen S.D."/>
            <person name="Fewer D.P."/>
            <person name="Talla E."/>
            <person name="Calteau A."/>
            <person name="Cai F."/>
            <person name="Tandeau de Marsac N."/>
            <person name="Rippka R."/>
            <person name="Herdman M."/>
            <person name="Sivonen K."/>
            <person name="Coursin T."/>
            <person name="Laurent T."/>
            <person name="Goodwin L."/>
            <person name="Nolan M."/>
            <person name="Davenport K.W."/>
            <person name="Han C.S."/>
            <person name="Rubin E.M."/>
            <person name="Eisen J.A."/>
            <person name="Woyke T."/>
            <person name="Gugger M."/>
            <person name="Kerfeld C.A."/>
        </authorList>
    </citation>
    <scope>NUCLEOTIDE SEQUENCE [LARGE SCALE GENOMIC DNA]</scope>
    <source>
        <strain evidence="16">ATCC 27899 / PCC 7122</strain>
    </source>
</reference>
<dbReference type="Gene3D" id="3.40.50.300">
    <property type="entry name" value="P-loop containing nucleotide triphosphate hydrolases"/>
    <property type="match status" value="1"/>
</dbReference>
<evidence type="ECO:0000256" key="4">
    <source>
        <dbReference type="ARBA" id="ARBA00022692"/>
    </source>
</evidence>
<evidence type="ECO:0000256" key="2">
    <source>
        <dbReference type="ARBA" id="ARBA00022448"/>
    </source>
</evidence>
<dbReference type="SUPFAM" id="SSF52540">
    <property type="entry name" value="P-loop containing nucleoside triphosphate hydrolases"/>
    <property type="match status" value="1"/>
</dbReference>
<feature type="domain" description="ABC transporter" evidence="12">
    <location>
        <begin position="488"/>
        <end position="722"/>
    </location>
</feature>
<dbReference type="PANTHER" id="PTHR43394">
    <property type="entry name" value="ATP-DEPENDENT PERMEASE MDL1, MITOCHONDRIAL"/>
    <property type="match status" value="1"/>
</dbReference>
<feature type="transmembrane region" description="Helical" evidence="11">
    <location>
        <begin position="281"/>
        <end position="306"/>
    </location>
</feature>
<evidence type="ECO:0000256" key="5">
    <source>
        <dbReference type="ARBA" id="ARBA00022741"/>
    </source>
</evidence>
<dbReference type="AlphaFoldDB" id="K9ZA13"/>
<evidence type="ECO:0000256" key="7">
    <source>
        <dbReference type="ARBA" id="ARBA00022807"/>
    </source>
</evidence>
<keyword evidence="3" id="KW-1003">Cell membrane</keyword>
<dbReference type="InterPro" id="IPR003439">
    <property type="entry name" value="ABC_transporter-like_ATP-bd"/>
</dbReference>
<dbReference type="Gene3D" id="1.20.1560.10">
    <property type="entry name" value="ABC transporter type 1, transmembrane domain"/>
    <property type="match status" value="1"/>
</dbReference>
<keyword evidence="4 11" id="KW-0812">Transmembrane</keyword>
<feature type="transmembrane region" description="Helical" evidence="11">
    <location>
        <begin position="207"/>
        <end position="228"/>
    </location>
</feature>
<dbReference type="InterPro" id="IPR005074">
    <property type="entry name" value="Peptidase_C39"/>
</dbReference>
<dbReference type="STRING" id="272123.Anacy_0419"/>
<feature type="domain" description="ABC transmembrane type-1" evidence="13">
    <location>
        <begin position="179"/>
        <end position="453"/>
    </location>
</feature>
<dbReference type="MEROPS" id="C39.001"/>
<evidence type="ECO:0000256" key="6">
    <source>
        <dbReference type="ARBA" id="ARBA00022801"/>
    </source>
</evidence>
<dbReference type="SMART" id="SM00382">
    <property type="entry name" value="AAA"/>
    <property type="match status" value="1"/>
</dbReference>
<feature type="domain" description="Peptidase C39" evidence="14">
    <location>
        <begin position="16"/>
        <end position="138"/>
    </location>
</feature>
<dbReference type="RefSeq" id="WP_015212676.1">
    <property type="nucleotide sequence ID" value="NC_019771.1"/>
</dbReference>
<dbReference type="InterPro" id="IPR027417">
    <property type="entry name" value="P-loop_NTPase"/>
</dbReference>
<keyword evidence="5" id="KW-0547">Nucleotide-binding</keyword>
<dbReference type="EMBL" id="CP003659">
    <property type="protein sequence ID" value="AFZ56021.1"/>
    <property type="molecule type" value="Genomic_DNA"/>
</dbReference>
<dbReference type="Pfam" id="PF00005">
    <property type="entry name" value="ABC_tran"/>
    <property type="match status" value="1"/>
</dbReference>
<evidence type="ECO:0000313" key="16">
    <source>
        <dbReference type="Proteomes" id="UP000010474"/>
    </source>
</evidence>
<dbReference type="PROSITE" id="PS00211">
    <property type="entry name" value="ABC_TRANSPORTER_1"/>
    <property type="match status" value="1"/>
</dbReference>
<evidence type="ECO:0000259" key="12">
    <source>
        <dbReference type="PROSITE" id="PS50893"/>
    </source>
</evidence>
<feature type="transmembrane region" description="Helical" evidence="11">
    <location>
        <begin position="170"/>
        <end position="195"/>
    </location>
</feature>
<dbReference type="InterPro" id="IPR036640">
    <property type="entry name" value="ABC1_TM_sf"/>
</dbReference>
<dbReference type="PROSITE" id="PS50929">
    <property type="entry name" value="ABC_TM1F"/>
    <property type="match status" value="1"/>
</dbReference>
<dbReference type="Gene3D" id="3.90.70.10">
    <property type="entry name" value="Cysteine proteinases"/>
    <property type="match status" value="1"/>
</dbReference>
<sequence length="722" mass="79655">MLDILKPHKKYQCTLQLSEEDCGAACLVSISKHYGRFLSMIKSREAVGTGQLGTTLLGLKRGSENLGLNARAVKASPEIIDRITEITLPAIIHWQGYHWVVLYGKRGKKYVIADPAVGLRYVSRQELANAWNGVMLLLEPDPDRFFDLPQEQSKGGLSRFFRRLLPYRGLLTQVLMINIVLGVLALGTPVLIQLLTDDVLVRGDVQLLTVVVSAVVVMSLFSGGLQVFESLMISHFGQKLQLGLVLEFGRKLLQLPLSYYESRRSGEITSRLRDINEINQLISQIVIVLPSQFFIAVISFCLMLFYSWQLTAAVIFVAALMTLATLPFLPILQQKTRSLLVLGAENQGVLVETFKGAQVIKTTNAAPQFWDEFQSRFGRLANLAFSTVQLGIINGTIARLLSTIGTVLLLGLGSLLVIQGNLSIGQMLAFNALQVNVLALINSLVGFVDEYFRSQTAVSRLLEVIDATPEVVGGSQKPVAKIADDADIRCSHLKFHHPGRVDLLDDFSIKLPGGKVIALIGKSGCGKSTLAKLLGGLYQLDSGNIRIGLFNIQDISLDCLRQQVVYVPQEPHFWSRSILENFRLGTPSISFEQIVQACDIADADEFISQLPNKYQTVLGEFGANLSGGQRQRLAIARGIITNPPILILDEATAGLDPISEAHVLDRLLEYRRDKTTILITHRPSVINRADWIVLIDKGQIKLEGSLESFLSQPGEHLQFLTI</sequence>
<feature type="transmembrane region" description="Helical" evidence="11">
    <location>
        <begin position="312"/>
        <end position="332"/>
    </location>
</feature>
<dbReference type="PROSITE" id="PS50893">
    <property type="entry name" value="ABC_TRANSPORTER_2"/>
    <property type="match status" value="1"/>
</dbReference>
<dbReference type="GO" id="GO:0005524">
    <property type="term" value="F:ATP binding"/>
    <property type="evidence" value="ECO:0007669"/>
    <property type="project" value="UniProtKB-KW"/>
</dbReference>
<dbReference type="PROSITE" id="PS50990">
    <property type="entry name" value="PEPTIDASE_C39"/>
    <property type="match status" value="1"/>
</dbReference>
<evidence type="ECO:0000256" key="3">
    <source>
        <dbReference type="ARBA" id="ARBA00022475"/>
    </source>
</evidence>
<dbReference type="PATRIC" id="fig|272123.3.peg.453"/>
<evidence type="ECO:0000259" key="13">
    <source>
        <dbReference type="PROSITE" id="PS50929"/>
    </source>
</evidence>
<evidence type="ECO:0000256" key="10">
    <source>
        <dbReference type="ARBA" id="ARBA00023136"/>
    </source>
</evidence>
<dbReference type="InterPro" id="IPR039421">
    <property type="entry name" value="Type_1_exporter"/>
</dbReference>
<dbReference type="Pfam" id="PF03412">
    <property type="entry name" value="Peptidase_C39"/>
    <property type="match status" value="1"/>
</dbReference>
<organism evidence="15 16">
    <name type="scientific">Anabaena cylindrica (strain ATCC 27899 / PCC 7122)</name>
    <dbReference type="NCBI Taxonomy" id="272123"/>
    <lineage>
        <taxon>Bacteria</taxon>
        <taxon>Bacillati</taxon>
        <taxon>Cyanobacteriota</taxon>
        <taxon>Cyanophyceae</taxon>
        <taxon>Nostocales</taxon>
        <taxon>Nostocaceae</taxon>
        <taxon>Anabaena</taxon>
    </lineage>
</organism>
<keyword evidence="7" id="KW-0645">Protease</keyword>
<comment type="subcellular location">
    <subcellularLocation>
        <location evidence="1">Cell membrane</location>
        <topology evidence="1">Multi-pass membrane protein</topology>
    </subcellularLocation>
</comment>
<dbReference type="Pfam" id="PF00664">
    <property type="entry name" value="ABC_membrane"/>
    <property type="match status" value="1"/>
</dbReference>
<evidence type="ECO:0000256" key="1">
    <source>
        <dbReference type="ARBA" id="ARBA00004651"/>
    </source>
</evidence>
<keyword evidence="2" id="KW-0813">Transport</keyword>
<feature type="transmembrane region" description="Helical" evidence="11">
    <location>
        <begin position="400"/>
        <end position="418"/>
    </location>
</feature>